<dbReference type="GO" id="GO:0140647">
    <property type="term" value="P:P450-containing electron transport chain"/>
    <property type="evidence" value="ECO:0007669"/>
    <property type="project" value="InterPro"/>
</dbReference>
<accession>A0A388JZ10</accession>
<dbReference type="PANTHER" id="PTHR23426:SF35">
    <property type="entry name" value="2FE-2S FERREDOXIN-LIKE SUPERFAMILY PROTEIN"/>
    <property type="match status" value="1"/>
</dbReference>
<sequence>MLANHLRRTYVKSAKQLSRVLIGVNHSHHLHEVRRGGGPVAAARASSHDSFCRNIHVGNDHGREICQEVTRGSRVKQTIAPWDHQSRNQNEEYTRSAQQASSSVVWTRGRLAVTAGRSGFGLCRVGFHSQPGPSSPTLAPSAAAVADETSAADIGVGDRPPRVSEKMLELTVVDLEGRRQSYRAREREGLTVLGALKDCGVETGCHCKLHDRGLEVCMGNCHVEIADEWLAKFPPRSKDELNVLVDHAPGQITRHSRLSCLLPLTKEHDGIVLSVTEEIPWDIP</sequence>
<name>A0A388JZ10_CHABU</name>
<proteinExistence type="predicted"/>
<comment type="caution">
    <text evidence="5">The sequence shown here is derived from an EMBL/GenBank/DDBJ whole genome shotgun (WGS) entry which is preliminary data.</text>
</comment>
<dbReference type="SUPFAM" id="SSF54292">
    <property type="entry name" value="2Fe-2S ferredoxin-like"/>
    <property type="match status" value="1"/>
</dbReference>
<evidence type="ECO:0000256" key="2">
    <source>
        <dbReference type="ARBA" id="ARBA00022723"/>
    </source>
</evidence>
<evidence type="ECO:0000313" key="5">
    <source>
        <dbReference type="EMBL" id="GBG62943.1"/>
    </source>
</evidence>
<dbReference type="GO" id="GO:0009055">
    <property type="term" value="F:electron transfer activity"/>
    <property type="evidence" value="ECO:0007669"/>
    <property type="project" value="TreeGrafter"/>
</dbReference>
<evidence type="ECO:0000256" key="3">
    <source>
        <dbReference type="ARBA" id="ARBA00023004"/>
    </source>
</evidence>
<dbReference type="AlphaFoldDB" id="A0A388JZ10"/>
<evidence type="ECO:0008006" key="7">
    <source>
        <dbReference type="Google" id="ProtNLM"/>
    </source>
</evidence>
<dbReference type="GO" id="GO:0051537">
    <property type="term" value="F:2 iron, 2 sulfur cluster binding"/>
    <property type="evidence" value="ECO:0007669"/>
    <property type="project" value="UniProtKB-KW"/>
</dbReference>
<dbReference type="GO" id="GO:0005739">
    <property type="term" value="C:mitochondrion"/>
    <property type="evidence" value="ECO:0007669"/>
    <property type="project" value="TreeGrafter"/>
</dbReference>
<protein>
    <recommendedName>
        <fullName evidence="7">2Fe-2S ferredoxin-type domain-containing protein</fullName>
    </recommendedName>
</protein>
<dbReference type="Gene3D" id="3.10.20.30">
    <property type="match status" value="1"/>
</dbReference>
<keyword evidence="1" id="KW-0001">2Fe-2S</keyword>
<dbReference type="PANTHER" id="PTHR23426">
    <property type="entry name" value="FERREDOXIN/ADRENODOXIN"/>
    <property type="match status" value="1"/>
</dbReference>
<reference evidence="5 6" key="1">
    <citation type="journal article" date="2018" name="Cell">
        <title>The Chara Genome: Secondary Complexity and Implications for Plant Terrestrialization.</title>
        <authorList>
            <person name="Nishiyama T."/>
            <person name="Sakayama H."/>
            <person name="Vries J.D."/>
            <person name="Buschmann H."/>
            <person name="Saint-Marcoux D."/>
            <person name="Ullrich K.K."/>
            <person name="Haas F.B."/>
            <person name="Vanderstraeten L."/>
            <person name="Becker D."/>
            <person name="Lang D."/>
            <person name="Vosolsobe S."/>
            <person name="Rombauts S."/>
            <person name="Wilhelmsson P.K.I."/>
            <person name="Janitza P."/>
            <person name="Kern R."/>
            <person name="Heyl A."/>
            <person name="Rumpler F."/>
            <person name="Villalobos L.I.A.C."/>
            <person name="Clay J.M."/>
            <person name="Skokan R."/>
            <person name="Toyoda A."/>
            <person name="Suzuki Y."/>
            <person name="Kagoshima H."/>
            <person name="Schijlen E."/>
            <person name="Tajeshwar N."/>
            <person name="Catarino B."/>
            <person name="Hetherington A.J."/>
            <person name="Saltykova A."/>
            <person name="Bonnot C."/>
            <person name="Breuninger H."/>
            <person name="Symeonidi A."/>
            <person name="Radhakrishnan G.V."/>
            <person name="Van Nieuwerburgh F."/>
            <person name="Deforce D."/>
            <person name="Chang C."/>
            <person name="Karol K.G."/>
            <person name="Hedrich R."/>
            <person name="Ulvskov P."/>
            <person name="Glockner G."/>
            <person name="Delwiche C.F."/>
            <person name="Petrasek J."/>
            <person name="Van de Peer Y."/>
            <person name="Friml J."/>
            <person name="Beilby M."/>
            <person name="Dolan L."/>
            <person name="Kohara Y."/>
            <person name="Sugano S."/>
            <person name="Fujiyama A."/>
            <person name="Delaux P.-M."/>
            <person name="Quint M."/>
            <person name="TheiBen G."/>
            <person name="Hagemann M."/>
            <person name="Harholt J."/>
            <person name="Dunand C."/>
            <person name="Zachgo S."/>
            <person name="Langdale J."/>
            <person name="Maumus F."/>
            <person name="Straeten D.V.D."/>
            <person name="Gould S.B."/>
            <person name="Rensing S.A."/>
        </authorList>
    </citation>
    <scope>NUCLEOTIDE SEQUENCE [LARGE SCALE GENOMIC DNA]</scope>
    <source>
        <strain evidence="5 6">S276</strain>
    </source>
</reference>
<keyword evidence="3" id="KW-0408">Iron</keyword>
<evidence type="ECO:0000256" key="1">
    <source>
        <dbReference type="ARBA" id="ARBA00022714"/>
    </source>
</evidence>
<dbReference type="Proteomes" id="UP000265515">
    <property type="component" value="Unassembled WGS sequence"/>
</dbReference>
<evidence type="ECO:0000313" key="6">
    <source>
        <dbReference type="Proteomes" id="UP000265515"/>
    </source>
</evidence>
<dbReference type="STRING" id="69332.A0A388JZ10"/>
<dbReference type="InterPro" id="IPR012675">
    <property type="entry name" value="Beta-grasp_dom_sf"/>
</dbReference>
<gene>
    <name evidence="5" type="ORF">CBR_g34314</name>
</gene>
<dbReference type="InterPro" id="IPR036010">
    <property type="entry name" value="2Fe-2S_ferredoxin-like_sf"/>
</dbReference>
<keyword evidence="2" id="KW-0479">Metal-binding</keyword>
<dbReference type="InterPro" id="IPR001055">
    <property type="entry name" value="Adrenodoxin-like"/>
</dbReference>
<dbReference type="EMBL" id="BFEA01000033">
    <property type="protein sequence ID" value="GBG62943.1"/>
    <property type="molecule type" value="Genomic_DNA"/>
</dbReference>
<keyword evidence="4" id="KW-0411">Iron-sulfur</keyword>
<keyword evidence="6" id="KW-1185">Reference proteome</keyword>
<dbReference type="Gramene" id="GBG62943">
    <property type="protein sequence ID" value="GBG62943"/>
    <property type="gene ID" value="CBR_g34314"/>
</dbReference>
<dbReference type="OrthoDB" id="268593at2759"/>
<dbReference type="GO" id="GO:0046872">
    <property type="term" value="F:metal ion binding"/>
    <property type="evidence" value="ECO:0007669"/>
    <property type="project" value="UniProtKB-KW"/>
</dbReference>
<organism evidence="5 6">
    <name type="scientific">Chara braunii</name>
    <name type="common">Braun's stonewort</name>
    <dbReference type="NCBI Taxonomy" id="69332"/>
    <lineage>
        <taxon>Eukaryota</taxon>
        <taxon>Viridiplantae</taxon>
        <taxon>Streptophyta</taxon>
        <taxon>Charophyceae</taxon>
        <taxon>Charales</taxon>
        <taxon>Characeae</taxon>
        <taxon>Chara</taxon>
    </lineage>
</organism>
<evidence type="ECO:0000256" key="4">
    <source>
        <dbReference type="ARBA" id="ARBA00023014"/>
    </source>
</evidence>